<evidence type="ECO:0000256" key="5">
    <source>
        <dbReference type="ARBA" id="ARBA00022691"/>
    </source>
</evidence>
<dbReference type="Pfam" id="PF21274">
    <property type="entry name" value="Rng_hyd_C"/>
    <property type="match status" value="1"/>
</dbReference>
<dbReference type="CDD" id="cd02440">
    <property type="entry name" value="AdoMet_MTases"/>
    <property type="match status" value="1"/>
</dbReference>
<keyword evidence="6" id="KW-0274">FAD</keyword>
<gene>
    <name evidence="9" type="ORF">GCM10010171_61300</name>
</gene>
<dbReference type="Gene3D" id="3.30.9.10">
    <property type="entry name" value="D-Amino Acid Oxidase, subunit A, domain 2"/>
    <property type="match status" value="1"/>
</dbReference>
<dbReference type="InterPro" id="IPR016461">
    <property type="entry name" value="COMT-like"/>
</dbReference>
<dbReference type="Gene3D" id="3.40.50.150">
    <property type="entry name" value="Vaccinia Virus protein VP39"/>
    <property type="match status" value="1"/>
</dbReference>
<dbReference type="SUPFAM" id="SSF51905">
    <property type="entry name" value="FAD/NAD(P)-binding domain"/>
    <property type="match status" value="1"/>
</dbReference>
<evidence type="ECO:0000256" key="1">
    <source>
        <dbReference type="ARBA" id="ARBA00001974"/>
    </source>
</evidence>
<keyword evidence="4" id="KW-0808">Transferase</keyword>
<evidence type="ECO:0000256" key="2">
    <source>
        <dbReference type="ARBA" id="ARBA00022603"/>
    </source>
</evidence>
<name>A0A918LJS5_9PSEU</name>
<dbReference type="Gene3D" id="3.40.30.120">
    <property type="match status" value="1"/>
</dbReference>
<dbReference type="InterPro" id="IPR050641">
    <property type="entry name" value="RIFMO-like"/>
</dbReference>
<protein>
    <submittedName>
        <fullName evidence="9">Uncharacterized protein</fullName>
    </submittedName>
</protein>
<organism evidence="9 10">
    <name type="scientific">Actinokineospora fastidiosa</name>
    <dbReference type="NCBI Taxonomy" id="1816"/>
    <lineage>
        <taxon>Bacteria</taxon>
        <taxon>Bacillati</taxon>
        <taxon>Actinomycetota</taxon>
        <taxon>Actinomycetes</taxon>
        <taxon>Pseudonocardiales</taxon>
        <taxon>Pseudonocardiaceae</taxon>
        <taxon>Actinokineospora</taxon>
    </lineage>
</organism>
<comment type="cofactor">
    <cofactor evidence="1">
        <name>FAD</name>
        <dbReference type="ChEBI" id="CHEBI:57692"/>
    </cofactor>
</comment>
<dbReference type="InterPro" id="IPR036188">
    <property type="entry name" value="FAD/NAD-bd_sf"/>
</dbReference>
<evidence type="ECO:0000313" key="10">
    <source>
        <dbReference type="Proteomes" id="UP000660680"/>
    </source>
</evidence>
<dbReference type="GO" id="GO:0071949">
    <property type="term" value="F:FAD binding"/>
    <property type="evidence" value="ECO:0007669"/>
    <property type="project" value="InterPro"/>
</dbReference>
<dbReference type="PRINTS" id="PR00420">
    <property type="entry name" value="RNGMNOXGNASE"/>
</dbReference>
<dbReference type="InterPro" id="IPR002938">
    <property type="entry name" value="FAD-bd"/>
</dbReference>
<dbReference type="InterPro" id="IPR001077">
    <property type="entry name" value="COMT_C"/>
</dbReference>
<dbReference type="PANTHER" id="PTHR43004">
    <property type="entry name" value="TRK SYSTEM POTASSIUM UPTAKE PROTEIN"/>
    <property type="match status" value="1"/>
</dbReference>
<dbReference type="Gene3D" id="3.50.50.60">
    <property type="entry name" value="FAD/NAD(P)-binding domain"/>
    <property type="match status" value="1"/>
</dbReference>
<reference evidence="9" key="2">
    <citation type="submission" date="2020-09" db="EMBL/GenBank/DDBJ databases">
        <authorList>
            <person name="Sun Q."/>
            <person name="Ohkuma M."/>
        </authorList>
    </citation>
    <scope>NUCLEOTIDE SEQUENCE</scope>
    <source>
        <strain evidence="9">JCM 3276</strain>
    </source>
</reference>
<dbReference type="GO" id="GO:0008171">
    <property type="term" value="F:O-methyltransferase activity"/>
    <property type="evidence" value="ECO:0007669"/>
    <property type="project" value="InterPro"/>
</dbReference>
<dbReference type="InterPro" id="IPR036388">
    <property type="entry name" value="WH-like_DNA-bd_sf"/>
</dbReference>
<dbReference type="SUPFAM" id="SSF53335">
    <property type="entry name" value="S-adenosyl-L-methionine-dependent methyltransferases"/>
    <property type="match status" value="1"/>
</dbReference>
<dbReference type="InterPro" id="IPR029063">
    <property type="entry name" value="SAM-dependent_MTases_sf"/>
</dbReference>
<evidence type="ECO:0000256" key="3">
    <source>
        <dbReference type="ARBA" id="ARBA00022630"/>
    </source>
</evidence>
<feature type="domain" description="O-methyltransferase C-terminal" evidence="7">
    <location>
        <begin position="701"/>
        <end position="915"/>
    </location>
</feature>
<dbReference type="Gene3D" id="1.20.58.1390">
    <property type="match status" value="1"/>
</dbReference>
<feature type="domain" description="FAD-binding" evidence="8">
    <location>
        <begin position="2"/>
        <end position="371"/>
    </location>
</feature>
<dbReference type="Pfam" id="PF00891">
    <property type="entry name" value="Methyltransf_2"/>
    <property type="match status" value="1"/>
</dbReference>
<evidence type="ECO:0000259" key="7">
    <source>
        <dbReference type="Pfam" id="PF00891"/>
    </source>
</evidence>
<evidence type="ECO:0000256" key="4">
    <source>
        <dbReference type="ARBA" id="ARBA00022679"/>
    </source>
</evidence>
<dbReference type="PANTHER" id="PTHR43004:SF19">
    <property type="entry name" value="BINDING MONOOXYGENASE, PUTATIVE (JCVI)-RELATED"/>
    <property type="match status" value="1"/>
</dbReference>
<comment type="caution">
    <text evidence="9">The sequence shown here is derived from an EMBL/GenBank/DDBJ whole genome shotgun (WGS) entry which is preliminary data.</text>
</comment>
<keyword evidence="10" id="KW-1185">Reference proteome</keyword>
<sequence length="943" mass="102445">MLIVGGGGSGLTASVVLADLGVRSLLVERHATTSRYPKAHILNGRTMEIMAQHGLADDIYREGAPPEKSSAMVWLTSLGGDAPYDRKVLHRTDAYGGGALAEEYAAVCAQRHANLGQRWLEPLLRRHAERRTPGGVLFHHELVGFEQDATGVTATVLDRGRGTTLRVRADYLVAADGGKAVGPALGIGMAGAPTFTHWINLHVRADFSAFIEHDDAVVNRVSSLTDDGTVEHCGVVPMGPTRWGRHSEEWTLMVARPPGAAAAMDDRAVVDLVRRTLKLPACHPMEVLSISRWPVEGTVAERFRDGRVFLVGDAAHRHPPSGALGLNTGIQDAHNLAWKLAEVLAGRADPALLDSYEAERRPVARRVVDRALYSAFNQLAITAGTGVSPAATPEWNRAQLTALFADTEDGRARRAVMAEYFATNRITSRHLGVEIGYDYSGSPYVLPDGTPAPETDPLGLRCVQTARPGHRLPHAWLERDGRAVSTHGLLRPGAFLLLAGAEGGPWLDAAAAHGVDALRVGHELRDPDGTWTSLRGHGERGAVLVRPDGFVAARQHSHDDPHAWLARALAVARGHRTPTEEGHRPMTTWDADTTEVLAKLKEYALGPMRFMNVLSCFELGIVDLLAKKPGLTAREIARTVGGTESAIEQLLFLPVKDDLISHDETTGGYALSGLALPSEADLNRVVPWMDMIKVICLRQLYYLSDSVRTGKVVGLQRFYGFDGTLYAATAENADLRASWSAMMDSVTDFIDEWFFAHFEVAPGARVLDVAGNTGLGAILTRKFKPEADLTVACFDFPEKEADALANFRAHGVAEHCSFIGGDVFLGLPTGFDVVMIKHFLDMFDHENVLRIMRNVHAALEPGGQVYILVPIHPENLRDTNSVDFFPAYFLGCTMGEGGPQKLSTYSRWLEEAGFEVTAALSQDVATMPPDMVPVHGLLRATRK</sequence>
<dbReference type="EMBL" id="BMRB01000009">
    <property type="protein sequence ID" value="GGS57998.1"/>
    <property type="molecule type" value="Genomic_DNA"/>
</dbReference>
<evidence type="ECO:0000259" key="8">
    <source>
        <dbReference type="Pfam" id="PF01494"/>
    </source>
</evidence>
<keyword evidence="5" id="KW-0949">S-adenosyl-L-methionine</keyword>
<reference evidence="9" key="1">
    <citation type="journal article" date="2014" name="Int. J. Syst. Evol. Microbiol.">
        <title>Complete genome sequence of Corynebacterium casei LMG S-19264T (=DSM 44701T), isolated from a smear-ripened cheese.</title>
        <authorList>
            <consortium name="US DOE Joint Genome Institute (JGI-PGF)"/>
            <person name="Walter F."/>
            <person name="Albersmeier A."/>
            <person name="Kalinowski J."/>
            <person name="Ruckert C."/>
        </authorList>
    </citation>
    <scope>NUCLEOTIDE SEQUENCE</scope>
    <source>
        <strain evidence="9">JCM 3276</strain>
    </source>
</reference>
<keyword evidence="3" id="KW-0285">Flavoprotein</keyword>
<dbReference type="PROSITE" id="PS51683">
    <property type="entry name" value="SAM_OMT_II"/>
    <property type="match status" value="1"/>
</dbReference>
<evidence type="ECO:0000256" key="6">
    <source>
        <dbReference type="ARBA" id="ARBA00022827"/>
    </source>
</evidence>
<dbReference type="Pfam" id="PF01494">
    <property type="entry name" value="FAD_binding_3"/>
    <property type="match status" value="1"/>
</dbReference>
<accession>A0A918LJS5</accession>
<keyword evidence="2" id="KW-0489">Methyltransferase</keyword>
<dbReference type="AlphaFoldDB" id="A0A918LJS5"/>
<dbReference type="Proteomes" id="UP000660680">
    <property type="component" value="Unassembled WGS sequence"/>
</dbReference>
<evidence type="ECO:0000313" key="9">
    <source>
        <dbReference type="EMBL" id="GGS57998.1"/>
    </source>
</evidence>
<dbReference type="Gene3D" id="1.10.10.10">
    <property type="entry name" value="Winged helix-like DNA-binding domain superfamily/Winged helix DNA-binding domain"/>
    <property type="match status" value="1"/>
</dbReference>
<proteinExistence type="predicted"/>
<dbReference type="GO" id="GO:0016709">
    <property type="term" value="F:oxidoreductase activity, acting on paired donors, with incorporation or reduction of molecular oxygen, NAD(P)H as one donor, and incorporation of one atom of oxygen"/>
    <property type="evidence" value="ECO:0007669"/>
    <property type="project" value="UniProtKB-ARBA"/>
</dbReference>
<dbReference type="GO" id="GO:0032259">
    <property type="term" value="P:methylation"/>
    <property type="evidence" value="ECO:0007669"/>
    <property type="project" value="UniProtKB-KW"/>
</dbReference>